<keyword evidence="6" id="KW-1185">Reference proteome</keyword>
<sequence>MASNENPLGPSPKAIQAIKDEAENVFLYPESTSPALREAIADKFNISSDQIMMGNGGEEILKFIAQTFINEGDEAVMGKPS</sequence>
<dbReference type="InterPro" id="IPR004839">
    <property type="entry name" value="Aminotransferase_I/II_large"/>
</dbReference>
<evidence type="ECO:0000259" key="4">
    <source>
        <dbReference type="Pfam" id="PF00155"/>
    </source>
</evidence>
<keyword evidence="3" id="KW-0663">Pyridoxal phosphate</keyword>
<dbReference type="InterPro" id="IPR015421">
    <property type="entry name" value="PyrdxlP-dep_Trfase_major"/>
</dbReference>
<gene>
    <name evidence="5" type="ORF">ADUPG1_004637</name>
</gene>
<dbReference type="InterPro" id="IPR050106">
    <property type="entry name" value="HistidinolP_aminotransfase"/>
</dbReference>
<reference evidence="5" key="1">
    <citation type="submission" date="2022-03" db="EMBL/GenBank/DDBJ databases">
        <title>Draft genome sequence of Aduncisulcus paluster, a free-living microaerophilic Fornicata.</title>
        <authorList>
            <person name="Yuyama I."/>
            <person name="Kume K."/>
            <person name="Tamura T."/>
            <person name="Inagaki Y."/>
            <person name="Hashimoto T."/>
        </authorList>
    </citation>
    <scope>NUCLEOTIDE SEQUENCE</scope>
    <source>
        <strain evidence="5">NY0171</strain>
    </source>
</reference>
<dbReference type="Pfam" id="PF00155">
    <property type="entry name" value="Aminotran_1_2"/>
    <property type="match status" value="1"/>
</dbReference>
<keyword evidence="1" id="KW-0032">Aminotransferase</keyword>
<evidence type="ECO:0000313" key="6">
    <source>
        <dbReference type="Proteomes" id="UP001057375"/>
    </source>
</evidence>
<evidence type="ECO:0000256" key="1">
    <source>
        <dbReference type="ARBA" id="ARBA00022576"/>
    </source>
</evidence>
<dbReference type="PANTHER" id="PTHR43643">
    <property type="entry name" value="HISTIDINOL-PHOSPHATE AMINOTRANSFERASE 2"/>
    <property type="match status" value="1"/>
</dbReference>
<dbReference type="Gene3D" id="3.40.640.10">
    <property type="entry name" value="Type I PLP-dependent aspartate aminotransferase-like (Major domain)"/>
    <property type="match status" value="1"/>
</dbReference>
<feature type="non-terminal residue" evidence="5">
    <location>
        <position position="81"/>
    </location>
</feature>
<keyword evidence="2" id="KW-0808">Transferase</keyword>
<protein>
    <submittedName>
        <fullName evidence="5">Histidinol-phosphate transaminase</fullName>
    </submittedName>
</protein>
<evidence type="ECO:0000313" key="5">
    <source>
        <dbReference type="EMBL" id="GKT25335.1"/>
    </source>
</evidence>
<dbReference type="PANTHER" id="PTHR43643:SF3">
    <property type="entry name" value="HISTIDINOL-PHOSPHATE AMINOTRANSFERASE"/>
    <property type="match status" value="1"/>
</dbReference>
<organism evidence="5 6">
    <name type="scientific">Aduncisulcus paluster</name>
    <dbReference type="NCBI Taxonomy" id="2918883"/>
    <lineage>
        <taxon>Eukaryota</taxon>
        <taxon>Metamonada</taxon>
        <taxon>Carpediemonas-like organisms</taxon>
        <taxon>Aduncisulcus</taxon>
    </lineage>
</organism>
<accession>A0ABQ5K3F3</accession>
<feature type="domain" description="Aminotransferase class I/classII large" evidence="4">
    <location>
        <begin position="2"/>
        <end position="81"/>
    </location>
</feature>
<evidence type="ECO:0000256" key="2">
    <source>
        <dbReference type="ARBA" id="ARBA00022679"/>
    </source>
</evidence>
<evidence type="ECO:0000256" key="3">
    <source>
        <dbReference type="ARBA" id="ARBA00022898"/>
    </source>
</evidence>
<proteinExistence type="predicted"/>
<dbReference type="EMBL" id="BQXS01007097">
    <property type="protein sequence ID" value="GKT25335.1"/>
    <property type="molecule type" value="Genomic_DNA"/>
</dbReference>
<comment type="caution">
    <text evidence="5">The sequence shown here is derived from an EMBL/GenBank/DDBJ whole genome shotgun (WGS) entry which is preliminary data.</text>
</comment>
<dbReference type="Proteomes" id="UP001057375">
    <property type="component" value="Unassembled WGS sequence"/>
</dbReference>
<name>A0ABQ5K3F3_9EUKA</name>
<dbReference type="SUPFAM" id="SSF53383">
    <property type="entry name" value="PLP-dependent transferases"/>
    <property type="match status" value="1"/>
</dbReference>
<dbReference type="InterPro" id="IPR015424">
    <property type="entry name" value="PyrdxlP-dep_Trfase"/>
</dbReference>